<dbReference type="NCBIfam" id="TIGR01308">
    <property type="entry name" value="rpmD_bact"/>
    <property type="match status" value="1"/>
</dbReference>
<evidence type="ECO:0000256" key="2">
    <source>
        <dbReference type="ARBA" id="ARBA00011838"/>
    </source>
</evidence>
<dbReference type="PIRSF" id="PIRSF002211">
    <property type="entry name" value="Ribosomal_L30_bac-type"/>
    <property type="match status" value="1"/>
</dbReference>
<keyword evidence="3 8" id="KW-0689">Ribosomal protein</keyword>
<dbReference type="InterPro" id="IPR036919">
    <property type="entry name" value="Ribo_uL30_ferredoxin-like_sf"/>
</dbReference>
<comment type="subunit">
    <text evidence="2">Part of the 50S ribosomal subunit.</text>
</comment>
<dbReference type="SUPFAM" id="SSF55129">
    <property type="entry name" value="Ribosomal protein L30p/L7e"/>
    <property type="match status" value="1"/>
</dbReference>
<dbReference type="PANTHER" id="PTHR15892">
    <property type="entry name" value="MITOCHONDRIAL RIBOSOMAL PROTEIN L30"/>
    <property type="match status" value="1"/>
</dbReference>
<evidence type="ECO:0000313" key="9">
    <source>
        <dbReference type="Proteomes" id="UP000317716"/>
    </source>
</evidence>
<name>A0A538T8V0_UNCEI</name>
<dbReference type="HAMAP" id="MF_01371_B">
    <property type="entry name" value="Ribosomal_uL30_B"/>
    <property type="match status" value="1"/>
</dbReference>
<evidence type="ECO:0000256" key="4">
    <source>
        <dbReference type="ARBA" id="ARBA00023274"/>
    </source>
</evidence>
<feature type="domain" description="Large ribosomal subunit protein uL30-like ferredoxin-like fold" evidence="7">
    <location>
        <begin position="4"/>
        <end position="54"/>
    </location>
</feature>
<dbReference type="GO" id="GO:0006412">
    <property type="term" value="P:translation"/>
    <property type="evidence" value="ECO:0007669"/>
    <property type="project" value="InterPro"/>
</dbReference>
<gene>
    <name evidence="8" type="primary">rpmD</name>
    <name evidence="8" type="ORF">E6K72_01095</name>
</gene>
<dbReference type="EMBL" id="VBOS01000031">
    <property type="protein sequence ID" value="TMQ60027.1"/>
    <property type="molecule type" value="Genomic_DNA"/>
</dbReference>
<dbReference type="CDD" id="cd01658">
    <property type="entry name" value="Ribosomal_L30"/>
    <property type="match status" value="1"/>
</dbReference>
<sequence>MPKIRIRQIKSASGHTGDQRRTVEALGIRTMNHAVEHEDTPQIRGMIFKVRHLVRVEEVER</sequence>
<dbReference type="Gene3D" id="3.30.1390.20">
    <property type="entry name" value="Ribosomal protein L30, ferredoxin-like fold domain"/>
    <property type="match status" value="1"/>
</dbReference>
<dbReference type="InterPro" id="IPR005996">
    <property type="entry name" value="Ribosomal_uL30_bac-type"/>
</dbReference>
<accession>A0A538T8V0</accession>
<evidence type="ECO:0000256" key="6">
    <source>
        <dbReference type="SAM" id="MobiDB-lite"/>
    </source>
</evidence>
<evidence type="ECO:0000256" key="1">
    <source>
        <dbReference type="ARBA" id="ARBA00007594"/>
    </source>
</evidence>
<dbReference type="FunFam" id="3.30.1390.20:FF:000001">
    <property type="entry name" value="50S ribosomal protein L30"/>
    <property type="match status" value="1"/>
</dbReference>
<reference evidence="8 9" key="1">
    <citation type="journal article" date="2019" name="Nat. Microbiol.">
        <title>Mediterranean grassland soil C-N compound turnover is dependent on rainfall and depth, and is mediated by genomically divergent microorganisms.</title>
        <authorList>
            <person name="Diamond S."/>
            <person name="Andeer P.F."/>
            <person name="Li Z."/>
            <person name="Crits-Christoph A."/>
            <person name="Burstein D."/>
            <person name="Anantharaman K."/>
            <person name="Lane K.R."/>
            <person name="Thomas B.C."/>
            <person name="Pan C."/>
            <person name="Northen T.R."/>
            <person name="Banfield J.F."/>
        </authorList>
    </citation>
    <scope>NUCLEOTIDE SEQUENCE [LARGE SCALE GENOMIC DNA]</scope>
    <source>
        <strain evidence="8">WS_2</strain>
    </source>
</reference>
<evidence type="ECO:0000313" key="8">
    <source>
        <dbReference type="EMBL" id="TMQ60027.1"/>
    </source>
</evidence>
<evidence type="ECO:0000259" key="7">
    <source>
        <dbReference type="Pfam" id="PF00327"/>
    </source>
</evidence>
<organism evidence="8 9">
    <name type="scientific">Eiseniibacteriota bacterium</name>
    <dbReference type="NCBI Taxonomy" id="2212470"/>
    <lineage>
        <taxon>Bacteria</taxon>
        <taxon>Candidatus Eiseniibacteriota</taxon>
    </lineage>
</organism>
<dbReference type="Proteomes" id="UP000317716">
    <property type="component" value="Unassembled WGS sequence"/>
</dbReference>
<keyword evidence="4" id="KW-0687">Ribonucleoprotein</keyword>
<comment type="caution">
    <text evidence="8">The sequence shown here is derived from an EMBL/GenBank/DDBJ whole genome shotgun (WGS) entry which is preliminary data.</text>
</comment>
<dbReference type="Pfam" id="PF00327">
    <property type="entry name" value="Ribosomal_L30"/>
    <property type="match status" value="1"/>
</dbReference>
<dbReference type="PANTHER" id="PTHR15892:SF2">
    <property type="entry name" value="LARGE RIBOSOMAL SUBUNIT PROTEIN UL30M"/>
    <property type="match status" value="1"/>
</dbReference>
<feature type="region of interest" description="Disordered" evidence="6">
    <location>
        <begin position="1"/>
        <end position="20"/>
    </location>
</feature>
<dbReference type="GO" id="GO:0003735">
    <property type="term" value="F:structural constituent of ribosome"/>
    <property type="evidence" value="ECO:0007669"/>
    <property type="project" value="InterPro"/>
</dbReference>
<evidence type="ECO:0000256" key="3">
    <source>
        <dbReference type="ARBA" id="ARBA00022980"/>
    </source>
</evidence>
<evidence type="ECO:0000256" key="5">
    <source>
        <dbReference type="ARBA" id="ARBA00035492"/>
    </source>
</evidence>
<comment type="similarity">
    <text evidence="1">Belongs to the universal ribosomal protein uL30 family.</text>
</comment>
<dbReference type="GO" id="GO:0022625">
    <property type="term" value="C:cytosolic large ribosomal subunit"/>
    <property type="evidence" value="ECO:0007669"/>
    <property type="project" value="TreeGrafter"/>
</dbReference>
<dbReference type="AlphaFoldDB" id="A0A538T8V0"/>
<proteinExistence type="inferred from homology"/>
<dbReference type="InterPro" id="IPR016082">
    <property type="entry name" value="Ribosomal_uL30_ferredoxin-like"/>
</dbReference>
<protein>
    <recommendedName>
        <fullName evidence="5">50S ribosomal protein L30</fullName>
    </recommendedName>
</protein>